<dbReference type="GO" id="GO:0000981">
    <property type="term" value="F:DNA-binding transcription factor activity, RNA polymerase II-specific"/>
    <property type="evidence" value="ECO:0007669"/>
    <property type="project" value="InterPro"/>
</dbReference>
<evidence type="ECO:0000313" key="9">
    <source>
        <dbReference type="EMBL" id="TBU08425.1"/>
    </source>
</evidence>
<dbReference type="InterPro" id="IPR017970">
    <property type="entry name" value="Homeobox_CS"/>
</dbReference>
<dbReference type="Proteomes" id="UP000291404">
    <property type="component" value="Unassembled WGS sequence"/>
</dbReference>
<dbReference type="SUPFAM" id="SSF46689">
    <property type="entry name" value="Homeodomain-like"/>
    <property type="match status" value="1"/>
</dbReference>
<organism evidence="9 10">
    <name type="scientific">Hamiltosporidium magnivora</name>
    <dbReference type="NCBI Taxonomy" id="148818"/>
    <lineage>
        <taxon>Eukaryota</taxon>
        <taxon>Fungi</taxon>
        <taxon>Fungi incertae sedis</taxon>
        <taxon>Microsporidia</taxon>
        <taxon>Dubosqiidae</taxon>
        <taxon>Hamiltosporidium</taxon>
    </lineage>
</organism>
<comment type="subcellular location">
    <subcellularLocation>
        <location evidence="1 5 6">Nucleus</location>
    </subcellularLocation>
</comment>
<dbReference type="AlphaFoldDB" id="A0A4Q9LLR6"/>
<keyword evidence="2 5" id="KW-0238">DNA-binding</keyword>
<gene>
    <name evidence="9" type="ORF">CWI36_0141p0010</name>
</gene>
<evidence type="ECO:0000256" key="6">
    <source>
        <dbReference type="RuleBase" id="RU000682"/>
    </source>
</evidence>
<dbReference type="VEuPathDB" id="MicrosporidiaDB:CWI36_0141p0010"/>
<evidence type="ECO:0000256" key="5">
    <source>
        <dbReference type="PROSITE-ProRule" id="PRU00108"/>
    </source>
</evidence>
<dbReference type="PROSITE" id="PS50071">
    <property type="entry name" value="HOMEOBOX_2"/>
    <property type="match status" value="1"/>
</dbReference>
<dbReference type="GO" id="GO:0030154">
    <property type="term" value="P:cell differentiation"/>
    <property type="evidence" value="ECO:0007669"/>
    <property type="project" value="TreeGrafter"/>
</dbReference>
<dbReference type="GO" id="GO:0000978">
    <property type="term" value="F:RNA polymerase II cis-regulatory region sequence-specific DNA binding"/>
    <property type="evidence" value="ECO:0007669"/>
    <property type="project" value="TreeGrafter"/>
</dbReference>
<dbReference type="GO" id="GO:0005634">
    <property type="term" value="C:nucleus"/>
    <property type="evidence" value="ECO:0007669"/>
    <property type="project" value="UniProtKB-SubCell"/>
</dbReference>
<dbReference type="InterPro" id="IPR009057">
    <property type="entry name" value="Homeodomain-like_sf"/>
</dbReference>
<proteinExistence type="predicted"/>
<dbReference type="STRING" id="148818.A0A4Q9LLR6"/>
<dbReference type="VEuPathDB" id="MicrosporidiaDB:CWI39_0155p0010"/>
<keyword evidence="7" id="KW-0472">Membrane</keyword>
<keyword evidence="3 5" id="KW-0371">Homeobox</keyword>
<evidence type="ECO:0000259" key="8">
    <source>
        <dbReference type="PROSITE" id="PS50071"/>
    </source>
</evidence>
<dbReference type="SMART" id="SM00389">
    <property type="entry name" value="HOX"/>
    <property type="match status" value="1"/>
</dbReference>
<keyword evidence="10" id="KW-1185">Reference proteome</keyword>
<dbReference type="PANTHER" id="PTHR24324">
    <property type="entry name" value="HOMEOBOX PROTEIN HHEX"/>
    <property type="match status" value="1"/>
</dbReference>
<dbReference type="Gene3D" id="1.10.10.60">
    <property type="entry name" value="Homeodomain-like"/>
    <property type="match status" value="1"/>
</dbReference>
<keyword evidence="7" id="KW-0812">Transmembrane</keyword>
<evidence type="ECO:0000256" key="2">
    <source>
        <dbReference type="ARBA" id="ARBA00023125"/>
    </source>
</evidence>
<comment type="caution">
    <text evidence="9">The sequence shown here is derived from an EMBL/GenBank/DDBJ whole genome shotgun (WGS) entry which is preliminary data.</text>
</comment>
<feature type="transmembrane region" description="Helical" evidence="7">
    <location>
        <begin position="161"/>
        <end position="180"/>
    </location>
</feature>
<evidence type="ECO:0000256" key="1">
    <source>
        <dbReference type="ARBA" id="ARBA00004123"/>
    </source>
</evidence>
<dbReference type="InterPro" id="IPR051000">
    <property type="entry name" value="Homeobox_DNA-bind_prot"/>
</dbReference>
<evidence type="ECO:0000256" key="4">
    <source>
        <dbReference type="ARBA" id="ARBA00023242"/>
    </source>
</evidence>
<feature type="domain" description="Homeobox" evidence="8">
    <location>
        <begin position="37"/>
        <end position="84"/>
    </location>
</feature>
<feature type="DNA-binding region" description="Homeobox" evidence="5">
    <location>
        <begin position="39"/>
        <end position="85"/>
    </location>
</feature>
<dbReference type="Pfam" id="PF00046">
    <property type="entry name" value="Homeodomain"/>
    <property type="match status" value="1"/>
</dbReference>
<evidence type="ECO:0000256" key="7">
    <source>
        <dbReference type="SAM" id="Phobius"/>
    </source>
</evidence>
<evidence type="ECO:0000256" key="3">
    <source>
        <dbReference type="ARBA" id="ARBA00023155"/>
    </source>
</evidence>
<accession>A0A4Q9LLR6</accession>
<dbReference type="InterPro" id="IPR001356">
    <property type="entry name" value="HD"/>
</dbReference>
<keyword evidence="4 5" id="KW-0539">Nucleus</keyword>
<dbReference type="PROSITE" id="PS00027">
    <property type="entry name" value="HOMEOBOX_1"/>
    <property type="match status" value="1"/>
</dbReference>
<name>A0A4Q9LLR6_9MICR</name>
<dbReference type="PANTHER" id="PTHR24324:SF5">
    <property type="entry name" value="HEMATOPOIETICALLY-EXPRESSED HOMEOBOX PROTEIN HHEX"/>
    <property type="match status" value="1"/>
</dbReference>
<protein>
    <submittedName>
        <fullName evidence="9">Homeobox domain-containing protein</fullName>
    </submittedName>
</protein>
<reference evidence="9 10" key="1">
    <citation type="submission" date="2017-12" db="EMBL/GenBank/DDBJ databases">
        <authorList>
            <person name="Pombert J.-F."/>
            <person name="Haag K.L."/>
            <person name="Ebert D."/>
        </authorList>
    </citation>
    <scope>NUCLEOTIDE SEQUENCE [LARGE SCALE GENOMIC DNA]</scope>
    <source>
        <strain evidence="9">BE-OM-2</strain>
    </source>
</reference>
<evidence type="ECO:0000313" key="10">
    <source>
        <dbReference type="Proteomes" id="UP000291404"/>
    </source>
</evidence>
<keyword evidence="7" id="KW-1133">Transmembrane helix</keyword>
<dbReference type="EMBL" id="PITI01000141">
    <property type="protein sequence ID" value="TBU08425.1"/>
    <property type="molecule type" value="Genomic_DNA"/>
</dbReference>
<sequence length="214" mass="25046">MKFVNENEAQAALGLLKMVQCDEIEKEGTARSKGKFELEILSEYFNITAYPSYETRYDIAILLNISPKSVQIWFQNTRQALRELINEGNSQRIKFGSSNISMTNYKACIYNILSHIRRYNRYSEIQYSGYSYDISANKLIRIFIQRKAKEKNHNYFEFSKIIFLILVNNTYLVLLFSTLISQRGTTLEEPTNNINEESDLEEETKVVKEVEENI</sequence>
<dbReference type="CDD" id="cd00086">
    <property type="entry name" value="homeodomain"/>
    <property type="match status" value="1"/>
</dbReference>